<evidence type="ECO:0000313" key="2">
    <source>
        <dbReference type="EMBL" id="KAK4009740.1"/>
    </source>
</evidence>
<reference evidence="2 3" key="1">
    <citation type="journal article" date="2023" name="Nucleic Acids Res.">
        <title>The hologenome of Daphnia magna reveals possible DNA methylation and microbiome-mediated evolution of the host genome.</title>
        <authorList>
            <person name="Chaturvedi A."/>
            <person name="Li X."/>
            <person name="Dhandapani V."/>
            <person name="Marshall H."/>
            <person name="Kissane S."/>
            <person name="Cuenca-Cambronero M."/>
            <person name="Asole G."/>
            <person name="Calvet F."/>
            <person name="Ruiz-Romero M."/>
            <person name="Marangio P."/>
            <person name="Guigo R."/>
            <person name="Rago D."/>
            <person name="Mirbahai L."/>
            <person name="Eastwood N."/>
            <person name="Colbourne J.K."/>
            <person name="Zhou J."/>
            <person name="Mallon E."/>
            <person name="Orsini L."/>
        </authorList>
    </citation>
    <scope>NUCLEOTIDE SEQUENCE [LARGE SCALE GENOMIC DNA]</scope>
    <source>
        <strain evidence="2">LRV0_1</strain>
    </source>
</reference>
<feature type="compositionally biased region" description="Acidic residues" evidence="1">
    <location>
        <begin position="37"/>
        <end position="47"/>
    </location>
</feature>
<dbReference type="Proteomes" id="UP001234178">
    <property type="component" value="Unassembled WGS sequence"/>
</dbReference>
<protein>
    <submittedName>
        <fullName evidence="2">Uncharacterized protein</fullName>
    </submittedName>
</protein>
<sequence>MMTTKYLPLGKTTHAAIHAREKKEREKEERNSKKKEEEEEEEEEGEEENTHSQHKYPVSSALRQCPLSWVLANQTLRTRQKIEKENERSRFPSDLARTAIFAWSMPAISRSFDKNPPPSSRFQDASVYTFAVVQ</sequence>
<evidence type="ECO:0000256" key="1">
    <source>
        <dbReference type="SAM" id="MobiDB-lite"/>
    </source>
</evidence>
<feature type="region of interest" description="Disordered" evidence="1">
    <location>
        <begin position="1"/>
        <end position="58"/>
    </location>
</feature>
<accession>A0ABQ9ZA10</accession>
<proteinExistence type="predicted"/>
<feature type="compositionally biased region" description="Basic and acidic residues" evidence="1">
    <location>
        <begin position="18"/>
        <end position="36"/>
    </location>
</feature>
<organism evidence="2 3">
    <name type="scientific">Daphnia magna</name>
    <dbReference type="NCBI Taxonomy" id="35525"/>
    <lineage>
        <taxon>Eukaryota</taxon>
        <taxon>Metazoa</taxon>
        <taxon>Ecdysozoa</taxon>
        <taxon>Arthropoda</taxon>
        <taxon>Crustacea</taxon>
        <taxon>Branchiopoda</taxon>
        <taxon>Diplostraca</taxon>
        <taxon>Cladocera</taxon>
        <taxon>Anomopoda</taxon>
        <taxon>Daphniidae</taxon>
        <taxon>Daphnia</taxon>
    </lineage>
</organism>
<dbReference type="EMBL" id="JAOYFB010000003">
    <property type="protein sequence ID" value="KAK4009740.1"/>
    <property type="molecule type" value="Genomic_DNA"/>
</dbReference>
<evidence type="ECO:0000313" key="3">
    <source>
        <dbReference type="Proteomes" id="UP001234178"/>
    </source>
</evidence>
<comment type="caution">
    <text evidence="2">The sequence shown here is derived from an EMBL/GenBank/DDBJ whole genome shotgun (WGS) entry which is preliminary data.</text>
</comment>
<name>A0ABQ9ZA10_9CRUS</name>
<gene>
    <name evidence="2" type="ORF">OUZ56_018886</name>
</gene>
<keyword evidence="3" id="KW-1185">Reference proteome</keyword>